<dbReference type="GO" id="GO:0005886">
    <property type="term" value="C:plasma membrane"/>
    <property type="evidence" value="ECO:0000318"/>
    <property type="project" value="GO_Central"/>
</dbReference>
<evidence type="ECO:0000256" key="4">
    <source>
        <dbReference type="ARBA" id="ARBA00022475"/>
    </source>
</evidence>
<dbReference type="PhylomeDB" id="B3RRA8"/>
<dbReference type="Gene3D" id="1.10.287.570">
    <property type="entry name" value="Helical hairpin bin"/>
    <property type="match status" value="1"/>
</dbReference>
<feature type="compositionally biased region" description="Basic and acidic residues" evidence="12">
    <location>
        <begin position="77"/>
        <end position="86"/>
    </location>
</feature>
<feature type="transmembrane region" description="Helical" evidence="11">
    <location>
        <begin position="796"/>
        <end position="817"/>
    </location>
</feature>
<evidence type="ECO:0000256" key="2">
    <source>
        <dbReference type="ARBA" id="ARBA00010993"/>
    </source>
</evidence>
<evidence type="ECO:0000256" key="8">
    <source>
        <dbReference type="ARBA" id="ARBA00023065"/>
    </source>
</evidence>
<dbReference type="PANTHER" id="PTHR11453:SF47">
    <property type="entry name" value="ANION EXCHANGE PROTEIN"/>
    <property type="match status" value="1"/>
</dbReference>
<comment type="subcellular location">
    <subcellularLocation>
        <location evidence="1">Cell membrane</location>
        <topology evidence="1">Multi-pass membrane protein</topology>
    </subcellularLocation>
    <subcellularLocation>
        <location evidence="11">Membrane</location>
        <topology evidence="11">Multi-pass membrane protein</topology>
    </subcellularLocation>
</comment>
<keyword evidence="9 11" id="KW-0472">Membrane</keyword>
<feature type="compositionally biased region" description="Polar residues" evidence="12">
    <location>
        <begin position="1054"/>
        <end position="1064"/>
    </location>
</feature>
<feature type="transmembrane region" description="Helical" evidence="11">
    <location>
        <begin position="993"/>
        <end position="1010"/>
    </location>
</feature>
<dbReference type="Pfam" id="PF00955">
    <property type="entry name" value="HCO3_cotransp"/>
    <property type="match status" value="1"/>
</dbReference>
<reference evidence="15 16" key="1">
    <citation type="journal article" date="2008" name="Nature">
        <title>The Trichoplax genome and the nature of placozoans.</title>
        <authorList>
            <person name="Srivastava M."/>
            <person name="Begovic E."/>
            <person name="Chapman J."/>
            <person name="Putnam N.H."/>
            <person name="Hellsten U."/>
            <person name="Kawashima T."/>
            <person name="Kuo A."/>
            <person name="Mitros T."/>
            <person name="Salamov A."/>
            <person name="Carpenter M.L."/>
            <person name="Signorovitch A.Y."/>
            <person name="Moreno M.A."/>
            <person name="Kamm K."/>
            <person name="Grimwood J."/>
            <person name="Schmutz J."/>
            <person name="Shapiro H."/>
            <person name="Grigoriev I.V."/>
            <person name="Buss L.W."/>
            <person name="Schierwater B."/>
            <person name="Dellaporta S.L."/>
            <person name="Rokhsar D.S."/>
        </authorList>
    </citation>
    <scope>NUCLEOTIDE SEQUENCE [LARGE SCALE GENOMIC DNA]</scope>
    <source>
        <strain evidence="15 16">Grell-BS-1999</strain>
    </source>
</reference>
<feature type="transmembrane region" description="Helical" evidence="11">
    <location>
        <begin position="637"/>
        <end position="655"/>
    </location>
</feature>
<feature type="transmembrane region" description="Helical" evidence="11">
    <location>
        <begin position="920"/>
        <end position="943"/>
    </location>
</feature>
<protein>
    <recommendedName>
        <fullName evidence="11">Anion exchange protein</fullName>
    </recommendedName>
</protein>
<dbReference type="InParanoid" id="B3RRA8"/>
<evidence type="ECO:0000256" key="7">
    <source>
        <dbReference type="ARBA" id="ARBA00022989"/>
    </source>
</evidence>
<keyword evidence="4" id="KW-1003">Cell membrane</keyword>
<keyword evidence="3 11" id="KW-0813">Transport</keyword>
<keyword evidence="8 11" id="KW-0406">Ion transport</keyword>
<evidence type="ECO:0000256" key="1">
    <source>
        <dbReference type="ARBA" id="ARBA00004651"/>
    </source>
</evidence>
<feature type="compositionally biased region" description="Basic and acidic residues" evidence="12">
    <location>
        <begin position="1039"/>
        <end position="1053"/>
    </location>
</feature>
<keyword evidence="6 11" id="KW-0812">Transmembrane</keyword>
<feature type="transmembrane region" description="Helical" evidence="11">
    <location>
        <begin position="520"/>
        <end position="542"/>
    </location>
</feature>
<dbReference type="AlphaFoldDB" id="B3RRA8"/>
<dbReference type="Pfam" id="PF07565">
    <property type="entry name" value="Band_3_cyto"/>
    <property type="match status" value="1"/>
</dbReference>
<dbReference type="STRING" id="10228.B3RRA8"/>
<feature type="region of interest" description="Disordered" evidence="12">
    <location>
        <begin position="1024"/>
        <end position="1064"/>
    </location>
</feature>
<evidence type="ECO:0000256" key="10">
    <source>
        <dbReference type="ARBA" id="ARBA00049347"/>
    </source>
</evidence>
<dbReference type="eggNOG" id="KOG1172">
    <property type="taxonomic scope" value="Eukaryota"/>
</dbReference>
<dbReference type="SUPFAM" id="SSF55804">
    <property type="entry name" value="Phoshotransferase/anion transport protein"/>
    <property type="match status" value="1"/>
</dbReference>
<feature type="region of interest" description="Disordered" evidence="12">
    <location>
        <begin position="196"/>
        <end position="232"/>
    </location>
</feature>
<dbReference type="PANTHER" id="PTHR11453">
    <property type="entry name" value="ANION EXCHANGE PROTEIN"/>
    <property type="match status" value="1"/>
</dbReference>
<dbReference type="OMA" id="WGRPHIP"/>
<sequence>MSSLSVQKDELEASIRNLTTTAEIPLSPLLLSGEAMSTDDVKADQNSAELGQNINADQTTSASADDLKESQPVSDNTEEKEANNEPKKKKGPSLTIQIPQENKLIDKTPHPVFAELEELVAVDDSGEELAWKEKARWIKFEEDVQEAADRWGKPHVAYLSFHSLLELKRCLEVGTVMLDMKESDFGSIAISLVETPTRKSDSGSKGDISKTELYQDAPASGAGVRDVPNSENVDSSQFVSLEMVSDTAEKASSNDEQAQNPPQAEVFTPFVPMTPVSPSMQQAEKGVLSPSVAFLQESRDQIRANLGKSVTNLDKQEEIEECDDSGILRKIPSGSEACTVLVGTVNDMKKPIVAFARLTKGRRLGNLAEAPIPVRFIFIMMGPEDDTINYYEIGRSISTLMSNESFNQAAYAAETRMDLLNAINQFLDQSVVLPPGDWDKDMLDPVTLPDNSNRIGSTVRILADENELSPRFADVHMVGQEENDPLKRTGRLFGGFINECKKRYPYYVSDFKDGLNFQTLAAFIFIYFACISPAITFGGLISSKTDGWIGVSEMILGTAIIGLMFAFFAGQPLAIIGSTGPILIFEEIVYELCGQFNIEYIVFRFWIGAWVMIICFVTVALEGSFLVRYFSRFTQEIFSALVSIIFIYEAFFNLIKIYENHPLISDYCTVVENNLSTTNATIPISFFNSNISNTTSAVQVIPPRPNTSLLSTILMLGTFGLAMFFRQFRNSQYLGRQARQIISDFGIPISIAAMVVVNLLIHGVYVRTLEVPGGLSTTSPHKRGWLINPLGLKEPFPVGLMFLAAVPALLVLILLFMETEITLLLVNKKENKMKKGSGFHINLLLVGIGVGITSLIGAPWMCVATVRTLSHTLSVTVMSKSNAPGEKSQLVEVKEQRVSNLLIHIMIGASLFLTDVLRLIPIPVLYGVFLYMGFTSLNGVQLIERIKMLIMPSKYHPETIFVRNVPTRKIHLFTLVQIVCIVVLWVIKSTDASIAFPLFIILTIPVRWQMKHFFTRRELIALDNDGKTPLPDDEEDEVEVKSPDFGAGHKDGTETSVKSAASPV</sequence>
<feature type="compositionally biased region" description="Polar residues" evidence="12">
    <location>
        <begin position="44"/>
        <end position="63"/>
    </location>
</feature>
<feature type="transmembrane region" description="Helical" evidence="11">
    <location>
        <begin position="605"/>
        <end position="630"/>
    </location>
</feature>
<dbReference type="GO" id="GO:0008509">
    <property type="term" value="F:monoatomic anion transmembrane transporter activity"/>
    <property type="evidence" value="ECO:0007669"/>
    <property type="project" value="InterPro"/>
</dbReference>
<feature type="transmembrane region" description="Helical" evidence="11">
    <location>
        <begin position="838"/>
        <end position="861"/>
    </location>
</feature>
<organism evidence="15 16">
    <name type="scientific">Trichoplax adhaerens</name>
    <name type="common">Trichoplax reptans</name>
    <dbReference type="NCBI Taxonomy" id="10228"/>
    <lineage>
        <taxon>Eukaryota</taxon>
        <taxon>Metazoa</taxon>
        <taxon>Placozoa</taxon>
        <taxon>Uniplacotomia</taxon>
        <taxon>Trichoplacea</taxon>
        <taxon>Trichoplacidae</taxon>
        <taxon>Trichoplax</taxon>
    </lineage>
</organism>
<dbReference type="InterPro" id="IPR003020">
    <property type="entry name" value="HCO3_transpt_euk"/>
</dbReference>
<dbReference type="HOGENOM" id="CLU_002289_1_0_1"/>
<dbReference type="InterPro" id="IPR013769">
    <property type="entry name" value="Band3_cytoplasmic_dom"/>
</dbReference>
<evidence type="ECO:0000259" key="14">
    <source>
        <dbReference type="Pfam" id="PF07565"/>
    </source>
</evidence>
<accession>B3RRA8</accession>
<keyword evidence="5" id="KW-0039">Anion exchange</keyword>
<evidence type="ECO:0000256" key="3">
    <source>
        <dbReference type="ARBA" id="ARBA00022448"/>
    </source>
</evidence>
<dbReference type="GeneID" id="6752054"/>
<dbReference type="EMBL" id="DS985243">
    <property type="protein sequence ID" value="EDV26845.1"/>
    <property type="molecule type" value="Genomic_DNA"/>
</dbReference>
<dbReference type="GO" id="GO:0050801">
    <property type="term" value="P:monoatomic ion homeostasis"/>
    <property type="evidence" value="ECO:0000318"/>
    <property type="project" value="GO_Central"/>
</dbReference>
<comment type="catalytic activity">
    <reaction evidence="10">
        <text>hydrogencarbonate(in) + chloride(out) = hydrogencarbonate(out) + chloride(in)</text>
        <dbReference type="Rhea" id="RHEA:72363"/>
        <dbReference type="ChEBI" id="CHEBI:17544"/>
        <dbReference type="ChEBI" id="CHEBI:17996"/>
    </reaction>
</comment>
<comment type="similarity">
    <text evidence="2 11">Belongs to the anion exchanger (TC 2.A.31) family.</text>
</comment>
<feature type="transmembrane region" description="Helical" evidence="11">
    <location>
        <begin position="970"/>
        <end position="987"/>
    </location>
</feature>
<dbReference type="InterPro" id="IPR011531">
    <property type="entry name" value="HCO3_transpt-like_TM_dom"/>
</dbReference>
<evidence type="ECO:0000313" key="16">
    <source>
        <dbReference type="Proteomes" id="UP000009022"/>
    </source>
</evidence>
<dbReference type="PRINTS" id="PR00165">
    <property type="entry name" value="ANIONEXCHNGR"/>
</dbReference>
<dbReference type="NCBIfam" id="TIGR00834">
    <property type="entry name" value="ae"/>
    <property type="match status" value="1"/>
</dbReference>
<dbReference type="RefSeq" id="XP_002110841.1">
    <property type="nucleotide sequence ID" value="XM_002110805.1"/>
</dbReference>
<proteinExistence type="inferred from homology"/>
<gene>
    <name evidence="15" type="ORF">TRIADDRAFT_54168</name>
</gene>
<dbReference type="PRINTS" id="PR01231">
    <property type="entry name" value="HCO3TRNSPORT"/>
</dbReference>
<feature type="domain" description="Band 3 cytoplasmic" evidence="14">
    <location>
        <begin position="110"/>
        <end position="439"/>
    </location>
</feature>
<feature type="transmembrane region" description="Helical" evidence="11">
    <location>
        <begin position="745"/>
        <end position="765"/>
    </location>
</feature>
<evidence type="ECO:0000256" key="11">
    <source>
        <dbReference type="RuleBase" id="RU362035"/>
    </source>
</evidence>
<evidence type="ECO:0000256" key="5">
    <source>
        <dbReference type="ARBA" id="ARBA00022681"/>
    </source>
</evidence>
<feature type="transmembrane region" description="Helical" evidence="11">
    <location>
        <begin position="554"/>
        <end position="585"/>
    </location>
</feature>
<evidence type="ECO:0000256" key="9">
    <source>
        <dbReference type="ARBA" id="ARBA00023136"/>
    </source>
</evidence>
<feature type="domain" description="Bicarbonate transporter-like transmembrane" evidence="13">
    <location>
        <begin position="491"/>
        <end position="1025"/>
    </location>
</feature>
<dbReference type="KEGG" id="tad:TRIADDRAFT_54168"/>
<feature type="region of interest" description="Disordered" evidence="12">
    <location>
        <begin position="37"/>
        <end position="95"/>
    </location>
</feature>
<name>B3RRA8_TRIAD</name>
<keyword evidence="16" id="KW-1185">Reference proteome</keyword>
<evidence type="ECO:0000256" key="6">
    <source>
        <dbReference type="ARBA" id="ARBA00022692"/>
    </source>
</evidence>
<dbReference type="Proteomes" id="UP000009022">
    <property type="component" value="Unassembled WGS sequence"/>
</dbReference>
<dbReference type="GO" id="GO:0022857">
    <property type="term" value="F:transmembrane transporter activity"/>
    <property type="evidence" value="ECO:0000318"/>
    <property type="project" value="GO_Central"/>
</dbReference>
<dbReference type="OrthoDB" id="1735926at2759"/>
<keyword evidence="7 11" id="KW-1133">Transmembrane helix</keyword>
<evidence type="ECO:0000256" key="12">
    <source>
        <dbReference type="SAM" id="MobiDB-lite"/>
    </source>
</evidence>
<dbReference type="FunFam" id="3.40.930.10:FF:000020">
    <property type="entry name" value="Anion exchange protein"/>
    <property type="match status" value="1"/>
</dbReference>
<feature type="transmembrane region" description="Helical" evidence="11">
    <location>
        <begin position="708"/>
        <end position="725"/>
    </location>
</feature>
<feature type="compositionally biased region" description="Basic and acidic residues" evidence="12">
    <location>
        <begin position="196"/>
        <end position="210"/>
    </location>
</feature>
<dbReference type="InterPro" id="IPR001717">
    <property type="entry name" value="Anion_exchange"/>
</dbReference>
<dbReference type="InterPro" id="IPR016152">
    <property type="entry name" value="PTrfase/Anion_transptr"/>
</dbReference>
<evidence type="ECO:0000313" key="15">
    <source>
        <dbReference type="EMBL" id="EDV26845.1"/>
    </source>
</evidence>
<dbReference type="GO" id="GO:0055085">
    <property type="term" value="P:transmembrane transport"/>
    <property type="evidence" value="ECO:0000318"/>
    <property type="project" value="GO_Central"/>
</dbReference>
<dbReference type="GO" id="GO:0005452">
    <property type="term" value="F:solute:inorganic anion antiporter activity"/>
    <property type="evidence" value="ECO:0007669"/>
    <property type="project" value="InterPro"/>
</dbReference>
<evidence type="ECO:0000259" key="13">
    <source>
        <dbReference type="Pfam" id="PF00955"/>
    </source>
</evidence>
<dbReference type="FunFam" id="1.10.287.570:FF:000001">
    <property type="entry name" value="Anion exchange protein"/>
    <property type="match status" value="1"/>
</dbReference>
<dbReference type="Gene3D" id="3.40.930.10">
    <property type="entry name" value="Mannitol-specific EII, Chain A"/>
    <property type="match status" value="1"/>
</dbReference>
<dbReference type="GO" id="GO:0015701">
    <property type="term" value="P:bicarbonate transport"/>
    <property type="evidence" value="ECO:0000318"/>
    <property type="project" value="GO_Central"/>
</dbReference>
<dbReference type="CTD" id="6752054"/>